<evidence type="ECO:0000313" key="1">
    <source>
        <dbReference type="EMBL" id="HHR40296.1"/>
    </source>
</evidence>
<name>A0A7C5U5G3_CALS0</name>
<gene>
    <name evidence="1" type="ORF">ENM42_00535</name>
</gene>
<dbReference type="AlphaFoldDB" id="A0A7C5U5G3"/>
<dbReference type="EMBL" id="DRXS01000032">
    <property type="protein sequence ID" value="HHR40296.1"/>
    <property type="molecule type" value="Genomic_DNA"/>
</dbReference>
<proteinExistence type="predicted"/>
<protein>
    <submittedName>
        <fullName evidence="1">Uncharacterized protein</fullName>
    </submittedName>
</protein>
<sequence length="98" mass="11288">MLVESEDPHIKYSKIIEKIDRFFGIITRVRFKNDSSMWGEIKDDGTIHVGAKVQGIQYSCWFTRLFIKHGVFLMDQSLEESTSGPMVTKITSQSFLPD</sequence>
<reference evidence="1" key="1">
    <citation type="journal article" date="2020" name="mSystems">
        <title>Genome- and Community-Level Interaction Insights into Carbon Utilization and Element Cycling Functions of Hydrothermarchaeota in Hydrothermal Sediment.</title>
        <authorList>
            <person name="Zhou Z."/>
            <person name="Liu Y."/>
            <person name="Xu W."/>
            <person name="Pan J."/>
            <person name="Luo Z.H."/>
            <person name="Li M."/>
        </authorList>
    </citation>
    <scope>NUCLEOTIDE SEQUENCE [LARGE SCALE GENOMIC DNA]</scope>
    <source>
        <strain evidence="1">SpSt-1084</strain>
    </source>
</reference>
<organism evidence="1">
    <name type="scientific">Caldiarchaeum subterraneum</name>
    <dbReference type="NCBI Taxonomy" id="311458"/>
    <lineage>
        <taxon>Archaea</taxon>
        <taxon>Nitrososphaerota</taxon>
        <taxon>Candidatus Caldarchaeales</taxon>
        <taxon>Candidatus Caldarchaeaceae</taxon>
        <taxon>Candidatus Caldarchaeum</taxon>
    </lineage>
</organism>
<accession>A0A7C5U5G3</accession>
<comment type="caution">
    <text evidence="1">The sequence shown here is derived from an EMBL/GenBank/DDBJ whole genome shotgun (WGS) entry which is preliminary data.</text>
</comment>